<organism evidence="1 2">
    <name type="scientific">Citrobacter phage CVT22</name>
    <dbReference type="NCBI Taxonomy" id="1622234"/>
    <lineage>
        <taxon>Viruses</taxon>
        <taxon>Duplodnaviria</taxon>
        <taxon>Heunggongvirae</taxon>
        <taxon>Uroviricota</taxon>
        <taxon>Caudoviricetes</taxon>
        <taxon>Zobellviridae</taxon>
        <taxon>Citrovirus</taxon>
        <taxon>Citrovirus coptotermitis</taxon>
    </lineage>
</organism>
<evidence type="ECO:0000313" key="2">
    <source>
        <dbReference type="Proteomes" id="UP000202282"/>
    </source>
</evidence>
<dbReference type="EMBL" id="KP774835">
    <property type="protein sequence ID" value="AJT60750.1"/>
    <property type="molecule type" value="Genomic_DNA"/>
</dbReference>
<sequence length="40" mass="4957">MTEETRDYYYKSVEELLQKDREEKDIDDVLYLLRSLLDDL</sequence>
<accession>A0A0R6CFT7</accession>
<proteinExistence type="predicted"/>
<dbReference type="Proteomes" id="UP000202282">
    <property type="component" value="Segment"/>
</dbReference>
<dbReference type="KEGG" id="vg:26040372"/>
<protein>
    <submittedName>
        <fullName evidence="1">Uncharacterized protein</fullName>
    </submittedName>
</protein>
<dbReference type="RefSeq" id="YP_009168429.1">
    <property type="nucleotide sequence ID" value="NC_027988.2"/>
</dbReference>
<name>A0A0R6CFT7_9CAUD</name>
<keyword evidence="2" id="KW-1185">Reference proteome</keyword>
<dbReference type="GeneID" id="26040372"/>
<evidence type="ECO:0000313" key="1">
    <source>
        <dbReference type="EMBL" id="AJT60750.1"/>
    </source>
</evidence>
<reference evidence="1 2" key="1">
    <citation type="journal article" date="2015" name="Genome Announc.">
        <title>Complete Genome Sequence of Citrobacter Phage CVT22 Isolated from the Gut of the Formosan Subterranean Termite, Coptotermes formosanus Shiraki.</title>
        <authorList>
            <person name="Tikhe C.V."/>
            <person name="Martin T.M."/>
            <person name="Gissendanner C.R."/>
            <person name="Husseneder C."/>
        </authorList>
    </citation>
    <scope>NUCLEOTIDE SEQUENCE [LARGE SCALE GENOMIC DNA]</scope>
</reference>